<comment type="caution">
    <text evidence="2">The sequence shown here is derived from an EMBL/GenBank/DDBJ whole genome shotgun (WGS) entry which is preliminary data.</text>
</comment>
<gene>
    <name evidence="2" type="ORF">Clacol_007669</name>
</gene>
<sequence length="706" mass="81283">MLTTLPYTILEHIAFYLSVIPSTSCLSHSPTPTPPSNLPPLLLSNKVIYQTLNIRATPHLYSRIFQATFDSRAIRRRRKNDNVHVAELAHELKRRWIVIKRFWRRVVKRTGHSHQWIEESGCQHMDNGDEEVIDDNEELLRTDLWTVFTMFLENDGRNAAILVRYAHIDAFALQCLLPGGLLHHRAVDFNGGWTIESEVNALLGWIFWFTDFDRVPNESIEQRDEIIEALSPLYVGSFKYAFPHAPISFFYDPLHPTHRRAARRVQTNTAPAYTIPAAQNPSIHPLLTSPIHPPCLVPLSSSSSSFPPPLLTLARPLPIPPTILSYVSRQEHQFLRWPREPSGVPRGSRAPATREEARRTGWAGPTGEDYLWFLGVRTKRVELNLEDNMDPYEDEARSLSKRWDIDWARLLVCFDPFGESHIPRPRFQSRIRVYEPGLLDGLWDGKWLMTPPDIFHELLHSTEQGIPLPSGFRPPHIQTPMSFRLKEHHSFTCNPDYNLPYDDTGPGALRAWIPENVRFLQDGDQLNIYENTGSRSRLIGTYETFSPFISHRERRQKARATRATRSRWVKERSGGRRRTTHNTLTMSESDDSMSTDHEYMYNEDDTEDDDGDNDESLFGNGVWDIIITAETEPPFAEAWGALSFRGRVRPWDGLVVLERMPANGTGRWIFRGYLHGGVNLVGRWRETSTQFDAPGWEGAWVMGRRT</sequence>
<proteinExistence type="predicted"/>
<organism evidence="2 3">
    <name type="scientific">Clathrus columnatus</name>
    <dbReference type="NCBI Taxonomy" id="1419009"/>
    <lineage>
        <taxon>Eukaryota</taxon>
        <taxon>Fungi</taxon>
        <taxon>Dikarya</taxon>
        <taxon>Basidiomycota</taxon>
        <taxon>Agaricomycotina</taxon>
        <taxon>Agaricomycetes</taxon>
        <taxon>Phallomycetidae</taxon>
        <taxon>Phallales</taxon>
        <taxon>Clathraceae</taxon>
        <taxon>Clathrus</taxon>
    </lineage>
</organism>
<evidence type="ECO:0008006" key="4">
    <source>
        <dbReference type="Google" id="ProtNLM"/>
    </source>
</evidence>
<evidence type="ECO:0000313" key="3">
    <source>
        <dbReference type="Proteomes" id="UP001050691"/>
    </source>
</evidence>
<dbReference type="AlphaFoldDB" id="A0AAV5AKL8"/>
<reference evidence="2" key="1">
    <citation type="submission" date="2021-10" db="EMBL/GenBank/DDBJ databases">
        <title>De novo Genome Assembly of Clathrus columnatus (Basidiomycota, Fungi) Using Illumina and Nanopore Sequence Data.</title>
        <authorList>
            <person name="Ogiso-Tanaka E."/>
            <person name="Itagaki H."/>
            <person name="Hosoya T."/>
            <person name="Hosaka K."/>
        </authorList>
    </citation>
    <scope>NUCLEOTIDE SEQUENCE</scope>
    <source>
        <strain evidence="2">MO-923</strain>
    </source>
</reference>
<dbReference type="EMBL" id="BPWL01000008">
    <property type="protein sequence ID" value="GJJ13415.1"/>
    <property type="molecule type" value="Genomic_DNA"/>
</dbReference>
<feature type="compositionally biased region" description="Basic residues" evidence="1">
    <location>
        <begin position="553"/>
        <end position="567"/>
    </location>
</feature>
<dbReference type="Proteomes" id="UP001050691">
    <property type="component" value="Unassembled WGS sequence"/>
</dbReference>
<feature type="region of interest" description="Disordered" evidence="1">
    <location>
        <begin position="338"/>
        <end position="360"/>
    </location>
</feature>
<name>A0AAV5AKL8_9AGAM</name>
<evidence type="ECO:0000313" key="2">
    <source>
        <dbReference type="EMBL" id="GJJ13415.1"/>
    </source>
</evidence>
<accession>A0AAV5AKL8</accession>
<evidence type="ECO:0000256" key="1">
    <source>
        <dbReference type="SAM" id="MobiDB-lite"/>
    </source>
</evidence>
<feature type="region of interest" description="Disordered" evidence="1">
    <location>
        <begin position="553"/>
        <end position="596"/>
    </location>
</feature>
<protein>
    <recommendedName>
        <fullName evidence="4">F-box domain-containing protein</fullName>
    </recommendedName>
</protein>
<keyword evidence="3" id="KW-1185">Reference proteome</keyword>